<sequence>MSKPSTPKFTRAVLTLFPLAKAFTLRGGDIEAVLARYRIPRRALTDPAMLIEATALYAAIEDMAETLGDPHFCATVAIETARKGTPGLRDAARQARTLGDFLSQVVVEVSKQVDNVKYSLFVSPDVASLEVQRTIRVSKPSSQVDAVSAAFYVTVIRLGIGDTFNPNDFLVTVPSTAGLPPGFLPKQALITSQIDGLRISFPPQWLWASFSLDWDPVEAPRGEFATGGASGSEATLCYLRSVLADNIAHHDPSLDGFAALCGLHPRRVQRILQAEGTSFSQMKDDVRQSVSEDLLSNTTLPISQIALQVGLSGPAALDRAFRRWTGKTPTGFRAESKSDPDAQVVDNGSGSSTRTNRKG</sequence>
<feature type="region of interest" description="Disordered" evidence="4">
    <location>
        <begin position="328"/>
        <end position="359"/>
    </location>
</feature>
<dbReference type="GO" id="GO:0003700">
    <property type="term" value="F:DNA-binding transcription factor activity"/>
    <property type="evidence" value="ECO:0007669"/>
    <property type="project" value="InterPro"/>
</dbReference>
<accession>A0A1I4SHG8</accession>
<dbReference type="Pfam" id="PF12833">
    <property type="entry name" value="HTH_18"/>
    <property type="match status" value="1"/>
</dbReference>
<keyword evidence="2 6" id="KW-0238">DNA-binding</keyword>
<dbReference type="InterPro" id="IPR018060">
    <property type="entry name" value="HTH_AraC"/>
</dbReference>
<name>A0A1I4SHG8_9RHOB</name>
<keyword evidence="1" id="KW-0805">Transcription regulation</keyword>
<dbReference type="AlphaFoldDB" id="A0A1I4SHG8"/>
<organism evidence="6 7">
    <name type="scientific">Shimia aestuarii</name>
    <dbReference type="NCBI Taxonomy" id="254406"/>
    <lineage>
        <taxon>Bacteria</taxon>
        <taxon>Pseudomonadati</taxon>
        <taxon>Pseudomonadota</taxon>
        <taxon>Alphaproteobacteria</taxon>
        <taxon>Rhodobacterales</taxon>
        <taxon>Roseobacteraceae</taxon>
    </lineage>
</organism>
<feature type="domain" description="HTH araC/xylS-type" evidence="5">
    <location>
        <begin position="237"/>
        <end position="335"/>
    </location>
</feature>
<dbReference type="GO" id="GO:0000976">
    <property type="term" value="F:transcription cis-regulatory region binding"/>
    <property type="evidence" value="ECO:0007669"/>
    <property type="project" value="TreeGrafter"/>
</dbReference>
<dbReference type="EMBL" id="FOTQ01000011">
    <property type="protein sequence ID" value="SFM63872.1"/>
    <property type="molecule type" value="Genomic_DNA"/>
</dbReference>
<keyword evidence="7" id="KW-1185">Reference proteome</keyword>
<dbReference type="PANTHER" id="PTHR47894">
    <property type="entry name" value="HTH-TYPE TRANSCRIPTIONAL REGULATOR GADX"/>
    <property type="match status" value="1"/>
</dbReference>
<feature type="compositionally biased region" description="Polar residues" evidence="4">
    <location>
        <begin position="346"/>
        <end position="359"/>
    </location>
</feature>
<dbReference type="SUPFAM" id="SSF46689">
    <property type="entry name" value="Homeodomain-like"/>
    <property type="match status" value="1"/>
</dbReference>
<evidence type="ECO:0000256" key="2">
    <source>
        <dbReference type="ARBA" id="ARBA00023125"/>
    </source>
</evidence>
<evidence type="ECO:0000313" key="6">
    <source>
        <dbReference type="EMBL" id="SFM63872.1"/>
    </source>
</evidence>
<dbReference type="GO" id="GO:0005829">
    <property type="term" value="C:cytosol"/>
    <property type="evidence" value="ECO:0007669"/>
    <property type="project" value="TreeGrafter"/>
</dbReference>
<evidence type="ECO:0000259" key="5">
    <source>
        <dbReference type="PROSITE" id="PS01124"/>
    </source>
</evidence>
<protein>
    <submittedName>
        <fullName evidence="6">AraC-type DNA-binding protein</fullName>
    </submittedName>
</protein>
<evidence type="ECO:0000256" key="1">
    <source>
        <dbReference type="ARBA" id="ARBA00023015"/>
    </source>
</evidence>
<keyword evidence="3" id="KW-0804">Transcription</keyword>
<proteinExistence type="predicted"/>
<dbReference type="Gene3D" id="1.10.10.60">
    <property type="entry name" value="Homeodomain-like"/>
    <property type="match status" value="1"/>
</dbReference>
<dbReference type="Proteomes" id="UP000199144">
    <property type="component" value="Unassembled WGS sequence"/>
</dbReference>
<dbReference type="InterPro" id="IPR009057">
    <property type="entry name" value="Homeodomain-like_sf"/>
</dbReference>
<evidence type="ECO:0000313" key="7">
    <source>
        <dbReference type="Proteomes" id="UP000199144"/>
    </source>
</evidence>
<dbReference type="PROSITE" id="PS01124">
    <property type="entry name" value="HTH_ARAC_FAMILY_2"/>
    <property type="match status" value="1"/>
</dbReference>
<evidence type="ECO:0000256" key="3">
    <source>
        <dbReference type="ARBA" id="ARBA00023163"/>
    </source>
</evidence>
<dbReference type="Pfam" id="PF12625">
    <property type="entry name" value="Arabinose_bd"/>
    <property type="match status" value="1"/>
</dbReference>
<evidence type="ECO:0000256" key="4">
    <source>
        <dbReference type="SAM" id="MobiDB-lite"/>
    </source>
</evidence>
<dbReference type="STRING" id="254406.SAMN04488042_11116"/>
<gene>
    <name evidence="6" type="ORF">SAMN04488042_11116</name>
</gene>
<dbReference type="SMART" id="SM00342">
    <property type="entry name" value="HTH_ARAC"/>
    <property type="match status" value="1"/>
</dbReference>
<reference evidence="6 7" key="1">
    <citation type="submission" date="2016-10" db="EMBL/GenBank/DDBJ databases">
        <authorList>
            <person name="de Groot N.N."/>
        </authorList>
    </citation>
    <scope>NUCLEOTIDE SEQUENCE [LARGE SCALE GENOMIC DNA]</scope>
    <source>
        <strain evidence="6 7">DSM 15283</strain>
    </source>
</reference>
<dbReference type="PANTHER" id="PTHR47894:SF4">
    <property type="entry name" value="HTH-TYPE TRANSCRIPTIONAL REGULATOR GADX"/>
    <property type="match status" value="1"/>
</dbReference>
<dbReference type="InterPro" id="IPR032687">
    <property type="entry name" value="AraC-type_N"/>
</dbReference>
<dbReference type="RefSeq" id="WP_242654853.1">
    <property type="nucleotide sequence ID" value="NZ_FOTQ01000011.1"/>
</dbReference>